<evidence type="ECO:0000313" key="2">
    <source>
        <dbReference type="Proteomes" id="UP000187735"/>
    </source>
</evidence>
<dbReference type="EMBL" id="CP017641">
    <property type="protein sequence ID" value="APZ94661.1"/>
    <property type="molecule type" value="Genomic_DNA"/>
</dbReference>
<organism evidence="1 2">
    <name type="scientific">Fuerstiella marisgermanici</name>
    <dbReference type="NCBI Taxonomy" id="1891926"/>
    <lineage>
        <taxon>Bacteria</taxon>
        <taxon>Pseudomonadati</taxon>
        <taxon>Planctomycetota</taxon>
        <taxon>Planctomycetia</taxon>
        <taxon>Planctomycetales</taxon>
        <taxon>Planctomycetaceae</taxon>
        <taxon>Fuerstiella</taxon>
    </lineage>
</organism>
<dbReference type="Proteomes" id="UP000187735">
    <property type="component" value="Chromosome"/>
</dbReference>
<sequence length="397" mass="46522">MAFVRFRLAGPSTFRCPPFGDMGTELFVTLACIVPSNFPLPTTHACKPAVLCDKINRYVIMSAFADHPWLHGRVPNGFWDRREHRIQYIRWLGERCGFHKPEDWYVVRKSHFKSNCGGGLLCTQYQDSVHAALREFYPDYDWLPWRFHSVPPKYWTIPENRHRYMAWLEKELGFTQPEDWYGVVKQTFSGNYGGGLLHGEFGDSVSACVRDYMPEYNWLAWKFRDTPNRFWQEAKNRRAYMSWLGAKLGFVLPSDWYRITKTSFYENHGAGLLRTFYQDSPQRAVREILPEMDWKPWLFTSVPQRFWHSADNRLYYLRWLGQQLGLRQPPDWSALSARQLRQHHGAGLLEFYATGAAGLEAESRKVARRYAGVWPLIVRVECTLSGQDPQWLSSVLA</sequence>
<keyword evidence="2" id="KW-1185">Reference proteome</keyword>
<protein>
    <submittedName>
        <fullName evidence="1">Uncharacterized protein</fullName>
    </submittedName>
</protein>
<evidence type="ECO:0000313" key="1">
    <source>
        <dbReference type="EMBL" id="APZ94661.1"/>
    </source>
</evidence>
<proteinExistence type="predicted"/>
<accession>A0A1P8WKU5</accession>
<dbReference type="KEGG" id="fmr:Fuma_04300"/>
<reference evidence="1 2" key="1">
    <citation type="journal article" date="2016" name="Front. Microbiol.">
        <title>Fuerstia marisgermanicae gen. nov., sp. nov., an Unusual Member of the Phylum Planctomycetes from the German Wadden Sea.</title>
        <authorList>
            <person name="Kohn T."/>
            <person name="Heuer A."/>
            <person name="Jogler M."/>
            <person name="Vollmers J."/>
            <person name="Boedeker C."/>
            <person name="Bunk B."/>
            <person name="Rast P."/>
            <person name="Borchert D."/>
            <person name="Glockner I."/>
            <person name="Freese H.M."/>
            <person name="Klenk H.P."/>
            <person name="Overmann J."/>
            <person name="Kaster A.K."/>
            <person name="Rohde M."/>
            <person name="Wiegand S."/>
            <person name="Jogler C."/>
        </authorList>
    </citation>
    <scope>NUCLEOTIDE SEQUENCE [LARGE SCALE GENOMIC DNA]</scope>
    <source>
        <strain evidence="1 2">NH11</strain>
    </source>
</reference>
<name>A0A1P8WKU5_9PLAN</name>
<dbReference type="STRING" id="1891926.Fuma_04300"/>
<dbReference type="AlphaFoldDB" id="A0A1P8WKU5"/>
<gene>
    <name evidence="1" type="ORF">Fuma_04300</name>
</gene>